<gene>
    <name evidence="1" type="ORF">L1987_52794</name>
</gene>
<sequence length="91" mass="10840">MSHHHCHTPFWYVHLMMIMMMVMKKMMMMEGQEMLSNTHDQDSMKEKGQGSDDEIANRKNEKKESVKDLGMDVAHLTMYDYVKNIVFVFCF</sequence>
<name>A0ACB9EUR6_9ASTR</name>
<reference evidence="1 2" key="2">
    <citation type="journal article" date="2022" name="Mol. Ecol. Resour.">
        <title>The genomes of chicory, endive, great burdock and yacon provide insights into Asteraceae paleo-polyploidization history and plant inulin production.</title>
        <authorList>
            <person name="Fan W."/>
            <person name="Wang S."/>
            <person name="Wang H."/>
            <person name="Wang A."/>
            <person name="Jiang F."/>
            <person name="Liu H."/>
            <person name="Zhao H."/>
            <person name="Xu D."/>
            <person name="Zhang Y."/>
        </authorList>
    </citation>
    <scope>NUCLEOTIDE SEQUENCE [LARGE SCALE GENOMIC DNA]</scope>
    <source>
        <strain evidence="2">cv. Yunnan</strain>
        <tissue evidence="1">Leaves</tissue>
    </source>
</reference>
<proteinExistence type="predicted"/>
<dbReference type="Proteomes" id="UP001056120">
    <property type="component" value="Linkage Group LG17"/>
</dbReference>
<keyword evidence="2" id="KW-1185">Reference proteome</keyword>
<evidence type="ECO:0000313" key="1">
    <source>
        <dbReference type="EMBL" id="KAI3762365.1"/>
    </source>
</evidence>
<accession>A0ACB9EUR6</accession>
<dbReference type="EMBL" id="CM042034">
    <property type="protein sequence ID" value="KAI3762365.1"/>
    <property type="molecule type" value="Genomic_DNA"/>
</dbReference>
<comment type="caution">
    <text evidence="1">The sequence shown here is derived from an EMBL/GenBank/DDBJ whole genome shotgun (WGS) entry which is preliminary data.</text>
</comment>
<evidence type="ECO:0000313" key="2">
    <source>
        <dbReference type="Proteomes" id="UP001056120"/>
    </source>
</evidence>
<reference evidence="2" key="1">
    <citation type="journal article" date="2022" name="Mol. Ecol. Resour.">
        <title>The genomes of chicory, endive, great burdock and yacon provide insights into Asteraceae palaeo-polyploidization history and plant inulin production.</title>
        <authorList>
            <person name="Fan W."/>
            <person name="Wang S."/>
            <person name="Wang H."/>
            <person name="Wang A."/>
            <person name="Jiang F."/>
            <person name="Liu H."/>
            <person name="Zhao H."/>
            <person name="Xu D."/>
            <person name="Zhang Y."/>
        </authorList>
    </citation>
    <scope>NUCLEOTIDE SEQUENCE [LARGE SCALE GENOMIC DNA]</scope>
    <source>
        <strain evidence="2">cv. Yunnan</strain>
    </source>
</reference>
<organism evidence="1 2">
    <name type="scientific">Smallanthus sonchifolius</name>
    <dbReference type="NCBI Taxonomy" id="185202"/>
    <lineage>
        <taxon>Eukaryota</taxon>
        <taxon>Viridiplantae</taxon>
        <taxon>Streptophyta</taxon>
        <taxon>Embryophyta</taxon>
        <taxon>Tracheophyta</taxon>
        <taxon>Spermatophyta</taxon>
        <taxon>Magnoliopsida</taxon>
        <taxon>eudicotyledons</taxon>
        <taxon>Gunneridae</taxon>
        <taxon>Pentapetalae</taxon>
        <taxon>asterids</taxon>
        <taxon>campanulids</taxon>
        <taxon>Asterales</taxon>
        <taxon>Asteraceae</taxon>
        <taxon>Asteroideae</taxon>
        <taxon>Heliantheae alliance</taxon>
        <taxon>Millerieae</taxon>
        <taxon>Smallanthus</taxon>
    </lineage>
</organism>
<protein>
    <submittedName>
        <fullName evidence="1">Uncharacterized protein</fullName>
    </submittedName>
</protein>